<sequence length="335" mass="36934">MLDRYNPVVKTAFLESIEDIRSNIVLRVFADRLKRGDIDGAIDALNLERAAFSALEAAIAQAYASGGASMVGNMPTLIDAEGEKIVFRFDVRNPRAEQWLRGHSSNLITRIIDEQKNSIRDVLVDGLSRGRNPNRLAVAIVGRVNRATGRRTGGLVGLSGIQSQYVQSMRDELVSGSNAALRNYLSRELRDQRFDSTVAKALREGRALNADTIDRIAGRYADRLLAHRGETIARTESLASINAARKEGFRQGLEKTNYGSDQVIRTWDSAGDSRVRHSHDLMDGQTVQGLEVPYITPDGARMMHPGDTSLGAPAKEIVNCRCIERIEIDVFGEQA</sequence>
<dbReference type="InterPro" id="IPR006528">
    <property type="entry name" value="Phage_head_morphogenesis_dom"/>
</dbReference>
<dbReference type="EMBL" id="CP021330">
    <property type="protein sequence ID" value="AVX04345.1"/>
    <property type="molecule type" value="Genomic_DNA"/>
</dbReference>
<evidence type="ECO:0000259" key="1">
    <source>
        <dbReference type="Pfam" id="PF04233"/>
    </source>
</evidence>
<dbReference type="KEGG" id="mmyr:MXMO3_01820"/>
<name>A0A2R4MEH4_9HYPH</name>
<proteinExistence type="predicted"/>
<organism evidence="2 3">
    <name type="scientific">Maritalea myrionectae</name>
    <dbReference type="NCBI Taxonomy" id="454601"/>
    <lineage>
        <taxon>Bacteria</taxon>
        <taxon>Pseudomonadati</taxon>
        <taxon>Pseudomonadota</taxon>
        <taxon>Alphaproteobacteria</taxon>
        <taxon>Hyphomicrobiales</taxon>
        <taxon>Devosiaceae</taxon>
        <taxon>Maritalea</taxon>
    </lineage>
</organism>
<gene>
    <name evidence="2" type="ORF">MXMO3_01820</name>
</gene>
<keyword evidence="3" id="KW-1185">Reference proteome</keyword>
<dbReference type="Proteomes" id="UP000258927">
    <property type="component" value="Chromosome"/>
</dbReference>
<protein>
    <recommendedName>
        <fullName evidence="1">Phage head morphogenesis domain-containing protein</fullName>
    </recommendedName>
</protein>
<evidence type="ECO:0000313" key="3">
    <source>
        <dbReference type="Proteomes" id="UP000258927"/>
    </source>
</evidence>
<feature type="domain" description="Phage head morphogenesis" evidence="1">
    <location>
        <begin position="211"/>
        <end position="322"/>
    </location>
</feature>
<reference evidence="2 3" key="1">
    <citation type="submission" date="2017-05" db="EMBL/GenBank/DDBJ databases">
        <title>Genome Analysis of Maritalea myrionectae HL2708#5.</title>
        <authorList>
            <consortium name="Cotde Inc.-PKNU"/>
            <person name="Jang D."/>
            <person name="Oh H.-M."/>
        </authorList>
    </citation>
    <scope>NUCLEOTIDE SEQUENCE [LARGE SCALE GENOMIC DNA]</scope>
    <source>
        <strain evidence="2 3">HL2708#5</strain>
    </source>
</reference>
<dbReference type="Pfam" id="PF04233">
    <property type="entry name" value="Phage_Mu_F"/>
    <property type="match status" value="1"/>
</dbReference>
<evidence type="ECO:0000313" key="2">
    <source>
        <dbReference type="EMBL" id="AVX04345.1"/>
    </source>
</evidence>
<dbReference type="AlphaFoldDB" id="A0A2R4MEH4"/>
<accession>A0A2R4MEH4</accession>